<dbReference type="HAMAP" id="MF_02040">
    <property type="entry name" value="Mrp_NBP35"/>
    <property type="match status" value="1"/>
</dbReference>
<dbReference type="GO" id="GO:0051539">
    <property type="term" value="F:4 iron, 4 sulfur cluster binding"/>
    <property type="evidence" value="ECO:0007669"/>
    <property type="project" value="TreeGrafter"/>
</dbReference>
<dbReference type="GeneID" id="94424146"/>
<evidence type="ECO:0000256" key="6">
    <source>
        <dbReference type="ARBA" id="ARBA00024036"/>
    </source>
</evidence>
<dbReference type="RefSeq" id="XP_067927083.1">
    <property type="nucleotide sequence ID" value="XM_068060935.1"/>
</dbReference>
<evidence type="ECO:0000313" key="9">
    <source>
        <dbReference type="Proteomes" id="UP000221165"/>
    </source>
</evidence>
<comment type="caution">
    <text evidence="8">The sequence shown here is derived from an EMBL/GenBank/DDBJ whole genome shotgun (WGS) entry which is preliminary data.</text>
</comment>
<keyword evidence="5" id="KW-0411">Iron-sulfur</keyword>
<evidence type="ECO:0000259" key="7">
    <source>
        <dbReference type="Pfam" id="PF06155"/>
    </source>
</evidence>
<dbReference type="PANTHER" id="PTHR42961">
    <property type="entry name" value="IRON-SULFUR PROTEIN NUBPL"/>
    <property type="match status" value="1"/>
</dbReference>
<evidence type="ECO:0000256" key="4">
    <source>
        <dbReference type="ARBA" id="ARBA00023004"/>
    </source>
</evidence>
<dbReference type="Gene3D" id="3.40.50.300">
    <property type="entry name" value="P-loop containing nucleotide triphosphate hydrolases"/>
    <property type="match status" value="1"/>
</dbReference>
<dbReference type="GO" id="GO:0046872">
    <property type="term" value="F:metal ion binding"/>
    <property type="evidence" value="ECO:0007669"/>
    <property type="project" value="UniProtKB-KW"/>
</dbReference>
<dbReference type="Pfam" id="PF06155">
    <property type="entry name" value="GBBH-like_N"/>
    <property type="match status" value="1"/>
</dbReference>
<evidence type="ECO:0000256" key="5">
    <source>
        <dbReference type="ARBA" id="ARBA00023014"/>
    </source>
</evidence>
<feature type="domain" description="Gamma-butyrobetaine hydroxylase-like N-terminal" evidence="7">
    <location>
        <begin position="448"/>
        <end position="505"/>
    </location>
</feature>
<keyword evidence="4" id="KW-0408">Iron</keyword>
<dbReference type="InterPro" id="IPR033756">
    <property type="entry name" value="YlxH/NBP35"/>
</dbReference>
<dbReference type="SUPFAM" id="SSF52540">
    <property type="entry name" value="P-loop containing nucleoside triphosphate hydrolases"/>
    <property type="match status" value="1"/>
</dbReference>
<sequence>MQNALVEFGMDQGAHHRAVIPFWALLPLQVDVRLSSQKPSSSTKVPDGLEKVSFVVAVASCKGGVGKSTVAVNLAFTLKQLGAEVGLLDADLYGPSLPVLLPLKDTTVYFEDEGTRKNASAPGNHRIFPKTSQKRLAASDSTRKGGQLIAFEKRDGEAAERFASLRMSDTATGGSLEDQPAHTPPKLKPLVHAGVKLMSYGFIRNAGSQGFSALRGPFASSVIEQLLTGTSWGELDYLVIDLPPGTGDIHITLSQAVKIDACVVVTTLQALSVADAERGIKMFNEIGIPTVCVVQNMSYFECCACQHRQVLFPETESVEVLALLADAPHVIKLPVDPRLSLGSAALRVARSVKDRDDEHAGGVTDAVFPFVEQCKETESDKVWQLFRELGSHVVRELSCLRFGTSPPSVTLVDETHIEIALPRRRSRHTVDRAASSSTTLQSDPFDVLSLPLQRIRDACTCKECTIHTGERDFAQSKSSSTSLMEVNGAAGHRLVFTWKDGHRTSLRVQTLERMAAEEETAAAGDGANSCLAAAPELEW</sequence>
<dbReference type="InterPro" id="IPR038492">
    <property type="entry name" value="GBBH-like_N_sf"/>
</dbReference>
<dbReference type="EMBL" id="MIGC01000280">
    <property type="protein sequence ID" value="PHJ25436.1"/>
    <property type="molecule type" value="Genomic_DNA"/>
</dbReference>
<dbReference type="PROSITE" id="PS01215">
    <property type="entry name" value="MRP"/>
    <property type="match status" value="1"/>
</dbReference>
<keyword evidence="9" id="KW-1185">Reference proteome</keyword>
<dbReference type="AlphaFoldDB" id="A0A2C6LFW4"/>
<dbReference type="InterPro" id="IPR019591">
    <property type="entry name" value="Mrp/NBP35_ATP-bd"/>
</dbReference>
<protein>
    <submittedName>
        <fullName evidence="8">Mrp family domain-containing protein</fullName>
    </submittedName>
</protein>
<dbReference type="GO" id="GO:0140663">
    <property type="term" value="F:ATP-dependent FeS chaperone activity"/>
    <property type="evidence" value="ECO:0007669"/>
    <property type="project" value="InterPro"/>
</dbReference>
<organism evidence="8 9">
    <name type="scientific">Cystoisospora suis</name>
    <dbReference type="NCBI Taxonomy" id="483139"/>
    <lineage>
        <taxon>Eukaryota</taxon>
        <taxon>Sar</taxon>
        <taxon>Alveolata</taxon>
        <taxon>Apicomplexa</taxon>
        <taxon>Conoidasida</taxon>
        <taxon>Coccidia</taxon>
        <taxon>Eucoccidiorida</taxon>
        <taxon>Eimeriorina</taxon>
        <taxon>Sarcocystidae</taxon>
        <taxon>Cystoisospora</taxon>
    </lineage>
</organism>
<dbReference type="Gene3D" id="3.30.2020.30">
    <property type="match status" value="1"/>
</dbReference>
<dbReference type="InterPro" id="IPR000808">
    <property type="entry name" value="Mrp-like_CS"/>
</dbReference>
<dbReference type="Proteomes" id="UP000221165">
    <property type="component" value="Unassembled WGS sequence"/>
</dbReference>
<dbReference type="OrthoDB" id="1741334at2759"/>
<reference evidence="8 9" key="1">
    <citation type="journal article" date="2017" name="Int. J. Parasitol.">
        <title>The genome of the protozoan parasite Cystoisospora suis and a reverse vaccinology approach to identify vaccine candidates.</title>
        <authorList>
            <person name="Palmieri N."/>
            <person name="Shrestha A."/>
            <person name="Ruttkowski B."/>
            <person name="Beck T."/>
            <person name="Vogl C."/>
            <person name="Tomley F."/>
            <person name="Blake D.P."/>
            <person name="Joachim A."/>
        </authorList>
    </citation>
    <scope>NUCLEOTIDE SEQUENCE [LARGE SCALE GENOMIC DNA]</scope>
    <source>
        <strain evidence="8 9">Wien I</strain>
    </source>
</reference>
<evidence type="ECO:0000256" key="1">
    <source>
        <dbReference type="ARBA" id="ARBA00022723"/>
    </source>
</evidence>
<proteinExistence type="inferred from homology"/>
<keyword evidence="1" id="KW-0479">Metal-binding</keyword>
<accession>A0A2C6LFW4</accession>
<dbReference type="InterPro" id="IPR010376">
    <property type="entry name" value="GBBH-like_N"/>
</dbReference>
<evidence type="ECO:0000313" key="8">
    <source>
        <dbReference type="EMBL" id="PHJ25436.1"/>
    </source>
</evidence>
<keyword evidence="2" id="KW-0547">Nucleotide-binding</keyword>
<dbReference type="InterPro" id="IPR027417">
    <property type="entry name" value="P-loop_NTPase"/>
</dbReference>
<comment type="similarity">
    <text evidence="6">Belongs to the Mrp/NBP35 ATP-binding proteins family.</text>
</comment>
<evidence type="ECO:0000256" key="3">
    <source>
        <dbReference type="ARBA" id="ARBA00022840"/>
    </source>
</evidence>
<name>A0A2C6LFW4_9APIC</name>
<dbReference type="GO" id="GO:0016226">
    <property type="term" value="P:iron-sulfur cluster assembly"/>
    <property type="evidence" value="ECO:0007669"/>
    <property type="project" value="InterPro"/>
</dbReference>
<dbReference type="GO" id="GO:0005524">
    <property type="term" value="F:ATP binding"/>
    <property type="evidence" value="ECO:0007669"/>
    <property type="project" value="UniProtKB-KW"/>
</dbReference>
<dbReference type="Pfam" id="PF10609">
    <property type="entry name" value="ParA"/>
    <property type="match status" value="2"/>
</dbReference>
<dbReference type="InterPro" id="IPR044304">
    <property type="entry name" value="NUBPL-like"/>
</dbReference>
<evidence type="ECO:0000256" key="2">
    <source>
        <dbReference type="ARBA" id="ARBA00022741"/>
    </source>
</evidence>
<gene>
    <name evidence="8" type="ORF">CSUI_000704</name>
</gene>
<dbReference type="CDD" id="cd02037">
    <property type="entry name" value="Mrp_NBP35"/>
    <property type="match status" value="1"/>
</dbReference>
<dbReference type="VEuPathDB" id="ToxoDB:CSUI_000704"/>
<keyword evidence="3" id="KW-0067">ATP-binding</keyword>
<dbReference type="PANTHER" id="PTHR42961:SF2">
    <property type="entry name" value="IRON-SULFUR PROTEIN NUBPL"/>
    <property type="match status" value="1"/>
</dbReference>